<feature type="region of interest" description="Disordered" evidence="1">
    <location>
        <begin position="131"/>
        <end position="184"/>
    </location>
</feature>
<keyword evidence="5" id="KW-1185">Reference proteome</keyword>
<dbReference type="Proteomes" id="UP001303373">
    <property type="component" value="Chromosome 13"/>
</dbReference>
<evidence type="ECO:0000313" key="5">
    <source>
        <dbReference type="Proteomes" id="UP001303373"/>
    </source>
</evidence>
<feature type="compositionally biased region" description="Polar residues" evidence="1">
    <location>
        <begin position="166"/>
        <end position="181"/>
    </location>
</feature>
<protein>
    <recommendedName>
        <fullName evidence="3">N-acetyltransferase domain-containing protein</fullName>
    </recommendedName>
</protein>
<dbReference type="CDD" id="cd04301">
    <property type="entry name" value="NAT_SF"/>
    <property type="match status" value="1"/>
</dbReference>
<evidence type="ECO:0000259" key="3">
    <source>
        <dbReference type="PROSITE" id="PS51186"/>
    </source>
</evidence>
<feature type="transmembrane region" description="Helical" evidence="2">
    <location>
        <begin position="223"/>
        <end position="241"/>
    </location>
</feature>
<dbReference type="Gene3D" id="3.40.630.30">
    <property type="match status" value="1"/>
</dbReference>
<dbReference type="EMBL" id="CP138592">
    <property type="protein sequence ID" value="WPH04454.1"/>
    <property type="molecule type" value="Genomic_DNA"/>
</dbReference>
<dbReference type="Pfam" id="PF00583">
    <property type="entry name" value="Acetyltransf_1"/>
    <property type="match status" value="1"/>
</dbReference>
<feature type="region of interest" description="Disordered" evidence="1">
    <location>
        <begin position="1"/>
        <end position="27"/>
    </location>
</feature>
<evidence type="ECO:0000313" key="4">
    <source>
        <dbReference type="EMBL" id="WPH04454.1"/>
    </source>
</evidence>
<reference evidence="4 5" key="1">
    <citation type="submission" date="2023-11" db="EMBL/GenBank/DDBJ databases">
        <title>An acidophilic fungus is an integral part of prey digestion in a carnivorous sundew plant.</title>
        <authorList>
            <person name="Tsai I.J."/>
        </authorList>
    </citation>
    <scope>NUCLEOTIDE SEQUENCE [LARGE SCALE GENOMIC DNA]</scope>
    <source>
        <strain evidence="4">169a</strain>
    </source>
</reference>
<feature type="domain" description="N-acetyltransferase" evidence="3">
    <location>
        <begin position="256"/>
        <end position="408"/>
    </location>
</feature>
<evidence type="ECO:0000256" key="2">
    <source>
        <dbReference type="SAM" id="Phobius"/>
    </source>
</evidence>
<organism evidence="4 5">
    <name type="scientific">Acrodontium crateriforme</name>
    <dbReference type="NCBI Taxonomy" id="150365"/>
    <lineage>
        <taxon>Eukaryota</taxon>
        <taxon>Fungi</taxon>
        <taxon>Dikarya</taxon>
        <taxon>Ascomycota</taxon>
        <taxon>Pezizomycotina</taxon>
        <taxon>Dothideomycetes</taxon>
        <taxon>Dothideomycetidae</taxon>
        <taxon>Mycosphaerellales</taxon>
        <taxon>Teratosphaeriaceae</taxon>
        <taxon>Acrodontium</taxon>
    </lineage>
</organism>
<dbReference type="GO" id="GO:0016747">
    <property type="term" value="F:acyltransferase activity, transferring groups other than amino-acyl groups"/>
    <property type="evidence" value="ECO:0007669"/>
    <property type="project" value="InterPro"/>
</dbReference>
<dbReference type="PROSITE" id="PS51186">
    <property type="entry name" value="GNAT"/>
    <property type="match status" value="1"/>
</dbReference>
<evidence type="ECO:0000256" key="1">
    <source>
        <dbReference type="SAM" id="MobiDB-lite"/>
    </source>
</evidence>
<accession>A0AAQ3RAP2</accession>
<keyword evidence="2" id="KW-0472">Membrane</keyword>
<proteinExistence type="predicted"/>
<gene>
    <name evidence="4" type="ORF">R9X50_00734500</name>
</gene>
<name>A0AAQ3RAP2_9PEZI</name>
<feature type="transmembrane region" description="Helical" evidence="2">
    <location>
        <begin position="253"/>
        <end position="274"/>
    </location>
</feature>
<dbReference type="InterPro" id="IPR000182">
    <property type="entry name" value="GNAT_dom"/>
</dbReference>
<sequence length="408" mass="44705">MARTASTSSSSSAPSPAQHLHAHPPSSRHLLNTSIQLANHLPSLLAASTPNQLPNPNPSSFYSSLAAPRALAVPPPLRLTHPHPDESTRVQLHRQQLREKRASAIVAAKSIPGFRTSAAFFASLRTNLRLHASPPPSPMSTPPSMRGSTTSLPPPSPLSAPVDSNMGDSSNVPETPVSTQPEDALDGVPELKTYMVNNDDEKISALKLTADSIAQMRQSANSALIYSPINLSIMVAFLALAARFMRDAGYDNAIIGTTGAGLVMCTLAIFRWFTQDYLFAAEAMKWDWLGDADVIVTKFGDEIIGTVIIDWLSGESRQKRKKAWRGEIKAWTVRLKYRHKGVGTALLEEAVKEAKKKGAETLEFAEEHANSKRVLYSFYNKRFDNREQKGRDMLQDLFDASPVRGKKK</sequence>
<keyword evidence="2" id="KW-0812">Transmembrane</keyword>
<feature type="compositionally biased region" description="Low complexity" evidence="1">
    <location>
        <begin position="142"/>
        <end position="151"/>
    </location>
</feature>
<dbReference type="InterPro" id="IPR016181">
    <property type="entry name" value="Acyl_CoA_acyltransferase"/>
</dbReference>
<keyword evidence="2" id="KW-1133">Transmembrane helix</keyword>
<dbReference type="SUPFAM" id="SSF55729">
    <property type="entry name" value="Acyl-CoA N-acyltransferases (Nat)"/>
    <property type="match status" value="1"/>
</dbReference>
<dbReference type="AlphaFoldDB" id="A0AAQ3RAP2"/>